<accession>A0A437CAW4</accession>
<reference evidence="1 2" key="1">
    <citation type="submission" date="2018-11" db="EMBL/GenBank/DDBJ databases">
        <authorList>
            <person name="Lopez-Roques C."/>
            <person name="Donnadieu C."/>
            <person name="Bouchez O."/>
            <person name="Klopp C."/>
            <person name="Cabau C."/>
            <person name="Zahm M."/>
        </authorList>
    </citation>
    <scope>NUCLEOTIDE SEQUENCE [LARGE SCALE GENOMIC DNA]</scope>
    <source>
        <strain evidence="1">RS831</strain>
        <tissue evidence="1">Whole body</tissue>
    </source>
</reference>
<organism evidence="1 2">
    <name type="scientific">Oryzias javanicus</name>
    <name type="common">Javanese ricefish</name>
    <name type="synonym">Aplocheilus javanicus</name>
    <dbReference type="NCBI Taxonomy" id="123683"/>
    <lineage>
        <taxon>Eukaryota</taxon>
        <taxon>Metazoa</taxon>
        <taxon>Chordata</taxon>
        <taxon>Craniata</taxon>
        <taxon>Vertebrata</taxon>
        <taxon>Euteleostomi</taxon>
        <taxon>Actinopterygii</taxon>
        <taxon>Neopterygii</taxon>
        <taxon>Teleostei</taxon>
        <taxon>Neoteleostei</taxon>
        <taxon>Acanthomorphata</taxon>
        <taxon>Ovalentaria</taxon>
        <taxon>Atherinomorphae</taxon>
        <taxon>Beloniformes</taxon>
        <taxon>Adrianichthyidae</taxon>
        <taxon>Oryziinae</taxon>
        <taxon>Oryzias</taxon>
    </lineage>
</organism>
<evidence type="ECO:0000313" key="1">
    <source>
        <dbReference type="EMBL" id="RVE59907.1"/>
    </source>
</evidence>
<gene>
    <name evidence="1" type="ORF">OJAV_G00193530</name>
</gene>
<reference evidence="1 2" key="2">
    <citation type="submission" date="2019-01" db="EMBL/GenBank/DDBJ databases">
        <title>A chromosome length genome reference of the Java medaka (oryzias javanicus).</title>
        <authorList>
            <person name="Herpin A."/>
            <person name="Takehana Y."/>
            <person name="Naruse K."/>
            <person name="Ansai S."/>
            <person name="Kawaguchi M."/>
        </authorList>
    </citation>
    <scope>NUCLEOTIDE SEQUENCE [LARGE SCALE GENOMIC DNA]</scope>
    <source>
        <strain evidence="1">RS831</strain>
        <tissue evidence="1">Whole body</tissue>
    </source>
</reference>
<evidence type="ECO:0000313" key="2">
    <source>
        <dbReference type="Proteomes" id="UP000283210"/>
    </source>
</evidence>
<keyword evidence="2" id="KW-1185">Reference proteome</keyword>
<name>A0A437CAW4_ORYJA</name>
<sequence length="69" mass="7842">MRFVQLEDLLRLNVYTDLTPISSTAECGQEFPIGDVTLICDPDNHRSKTTSFYITSFSPFIGKLQIFPI</sequence>
<dbReference type="AlphaFoldDB" id="A0A437CAW4"/>
<dbReference type="EMBL" id="CM012455">
    <property type="protein sequence ID" value="RVE59907.1"/>
    <property type="molecule type" value="Genomic_DNA"/>
</dbReference>
<dbReference type="Proteomes" id="UP000283210">
    <property type="component" value="Chromosome 19"/>
</dbReference>
<protein>
    <submittedName>
        <fullName evidence="1">Uncharacterized protein</fullName>
    </submittedName>
</protein>
<proteinExistence type="predicted"/>